<dbReference type="PANTHER" id="PTHR30231">
    <property type="entry name" value="DNA POLYMERASE III SUBUNIT EPSILON"/>
    <property type="match status" value="1"/>
</dbReference>
<dbReference type="Gene3D" id="3.30.420.10">
    <property type="entry name" value="Ribonuclease H-like superfamily/Ribonuclease H"/>
    <property type="match status" value="1"/>
</dbReference>
<organism evidence="2 3">
    <name type="scientific">Insolitispirillum peregrinum</name>
    <dbReference type="NCBI Taxonomy" id="80876"/>
    <lineage>
        <taxon>Bacteria</taxon>
        <taxon>Pseudomonadati</taxon>
        <taxon>Pseudomonadota</taxon>
        <taxon>Alphaproteobacteria</taxon>
        <taxon>Rhodospirillales</taxon>
        <taxon>Novispirillaceae</taxon>
        <taxon>Insolitispirillum</taxon>
    </lineage>
</organism>
<gene>
    <name evidence="2" type="ORF">SAMN05421779_106182</name>
</gene>
<keyword evidence="3" id="KW-1185">Reference proteome</keyword>
<name>A0A1N7PA33_9PROT</name>
<dbReference type="AlphaFoldDB" id="A0A1N7PA33"/>
<dbReference type="Proteomes" id="UP000185678">
    <property type="component" value="Unassembled WGS sequence"/>
</dbReference>
<dbReference type="InterPro" id="IPR012337">
    <property type="entry name" value="RNaseH-like_sf"/>
</dbReference>
<dbReference type="GO" id="GO:0005829">
    <property type="term" value="C:cytosol"/>
    <property type="evidence" value="ECO:0007669"/>
    <property type="project" value="TreeGrafter"/>
</dbReference>
<proteinExistence type="predicted"/>
<dbReference type="CDD" id="cd06127">
    <property type="entry name" value="DEDDh"/>
    <property type="match status" value="1"/>
</dbReference>
<dbReference type="PANTHER" id="PTHR30231:SF7">
    <property type="entry name" value="BLR4117 PROTEIN"/>
    <property type="match status" value="1"/>
</dbReference>
<dbReference type="Pfam" id="PF00929">
    <property type="entry name" value="RNase_T"/>
    <property type="match status" value="1"/>
</dbReference>
<dbReference type="GO" id="GO:0006259">
    <property type="term" value="P:DNA metabolic process"/>
    <property type="evidence" value="ECO:0007669"/>
    <property type="project" value="UniProtKB-ARBA"/>
</dbReference>
<dbReference type="STRING" id="80876.SAMN05421779_106182"/>
<dbReference type="GO" id="GO:0003676">
    <property type="term" value="F:nucleic acid binding"/>
    <property type="evidence" value="ECO:0007669"/>
    <property type="project" value="InterPro"/>
</dbReference>
<accession>A0A1N7PA33</accession>
<evidence type="ECO:0000259" key="1">
    <source>
        <dbReference type="SMART" id="SM00479"/>
    </source>
</evidence>
<evidence type="ECO:0000313" key="2">
    <source>
        <dbReference type="EMBL" id="SIT07473.1"/>
    </source>
</evidence>
<evidence type="ECO:0000313" key="3">
    <source>
        <dbReference type="Proteomes" id="UP000185678"/>
    </source>
</evidence>
<feature type="domain" description="Exonuclease" evidence="1">
    <location>
        <begin position="30"/>
        <end position="206"/>
    </location>
</feature>
<dbReference type="SMART" id="SM00479">
    <property type="entry name" value="EXOIII"/>
    <property type="match status" value="1"/>
</dbReference>
<dbReference type="InterPro" id="IPR036397">
    <property type="entry name" value="RNaseH_sf"/>
</dbReference>
<sequence length="212" mass="24021">MLQSLLRGLNRRRLKDPSYGFLFDDPHPDEVVCFDTETSGLDPKKAEILSLAAVRIRGNRVLTSQRLNMVFKPQKAIDQESIKVHRLRHVDVANGLDIYEGLDRFLRFVGNRPLVGYFLEFDVAMVNRVVKPWLGIGLPNRCTEVSALYYDYRVRGRDGVYTGNIDLRFDTIMSELKLPVLPAHDALNDAIMTALMYVKLQALLHGSSSAEG</sequence>
<dbReference type="GO" id="GO:0008408">
    <property type="term" value="F:3'-5' exonuclease activity"/>
    <property type="evidence" value="ECO:0007669"/>
    <property type="project" value="TreeGrafter"/>
</dbReference>
<dbReference type="OrthoDB" id="6193218at2"/>
<dbReference type="InterPro" id="IPR013520">
    <property type="entry name" value="Ribonucl_H"/>
</dbReference>
<protein>
    <submittedName>
        <fullName evidence="2">DNA polymerase-3 subunit epsilon</fullName>
    </submittedName>
</protein>
<reference evidence="2 3" key="1">
    <citation type="submission" date="2017-01" db="EMBL/GenBank/DDBJ databases">
        <authorList>
            <person name="Mah S.A."/>
            <person name="Swanson W.J."/>
            <person name="Moy G.W."/>
            <person name="Vacquier V.D."/>
        </authorList>
    </citation>
    <scope>NUCLEOTIDE SEQUENCE [LARGE SCALE GENOMIC DNA]</scope>
    <source>
        <strain evidence="2 3">DSM 11589</strain>
    </source>
</reference>
<dbReference type="EMBL" id="FTOA01000006">
    <property type="protein sequence ID" value="SIT07473.1"/>
    <property type="molecule type" value="Genomic_DNA"/>
</dbReference>
<dbReference type="SUPFAM" id="SSF53098">
    <property type="entry name" value="Ribonuclease H-like"/>
    <property type="match status" value="1"/>
</dbReference>
<dbReference type="NCBIfam" id="NF006601">
    <property type="entry name" value="PRK09145.1"/>
    <property type="match status" value="1"/>
</dbReference>